<protein>
    <recommendedName>
        <fullName evidence="3">S-adenosyl-L-methionine-dependent methyltransferase</fullName>
    </recommendedName>
</protein>
<organism evidence="1 2">
    <name type="scientific">Neodothiora populina</name>
    <dbReference type="NCBI Taxonomy" id="2781224"/>
    <lineage>
        <taxon>Eukaryota</taxon>
        <taxon>Fungi</taxon>
        <taxon>Dikarya</taxon>
        <taxon>Ascomycota</taxon>
        <taxon>Pezizomycotina</taxon>
        <taxon>Dothideomycetes</taxon>
        <taxon>Dothideomycetidae</taxon>
        <taxon>Dothideales</taxon>
        <taxon>Dothioraceae</taxon>
        <taxon>Neodothiora</taxon>
    </lineage>
</organism>
<keyword evidence="2" id="KW-1185">Reference proteome</keyword>
<evidence type="ECO:0008006" key="3">
    <source>
        <dbReference type="Google" id="ProtNLM"/>
    </source>
</evidence>
<gene>
    <name evidence="1" type="ORF">AAFC00_003726</name>
</gene>
<dbReference type="RefSeq" id="XP_069201070.1">
    <property type="nucleotide sequence ID" value="XM_069343246.1"/>
</dbReference>
<dbReference type="Pfam" id="PF13489">
    <property type="entry name" value="Methyltransf_23"/>
    <property type="match status" value="1"/>
</dbReference>
<comment type="caution">
    <text evidence="1">The sequence shown here is derived from an EMBL/GenBank/DDBJ whole genome shotgun (WGS) entry which is preliminary data.</text>
</comment>
<proteinExistence type="predicted"/>
<dbReference type="SUPFAM" id="SSF53335">
    <property type="entry name" value="S-adenosyl-L-methionine-dependent methyltransferases"/>
    <property type="match status" value="1"/>
</dbReference>
<dbReference type="Gene3D" id="3.40.50.150">
    <property type="entry name" value="Vaccinia Virus protein VP39"/>
    <property type="match status" value="1"/>
</dbReference>
<dbReference type="PANTHER" id="PTHR43591">
    <property type="entry name" value="METHYLTRANSFERASE"/>
    <property type="match status" value="1"/>
</dbReference>
<dbReference type="Proteomes" id="UP001562354">
    <property type="component" value="Unassembled WGS sequence"/>
</dbReference>
<dbReference type="GeneID" id="95977426"/>
<dbReference type="PANTHER" id="PTHR43591:SF105">
    <property type="entry name" value="METHYLTRANSFERASE DOMAIN-CONTAINING PROTEIN-RELATED"/>
    <property type="match status" value="1"/>
</dbReference>
<name>A0ABR3PF88_9PEZI</name>
<evidence type="ECO:0000313" key="1">
    <source>
        <dbReference type="EMBL" id="KAL1304796.1"/>
    </source>
</evidence>
<sequence length="311" mass="34887">MQSSSPANASSHSSDNDTLASYITKYVKENNRRYHAYKAGSYWGPNDESANEGQNLAHAMYVETLDGALHLAPLENPQQILDVGTGTGIWAIDMADQYTEAEVTGIDLSPIQPEMVPVNCVFEVDDANLEWTWDDNFFDFVHVREMFGSISDWSALCNEALRCIKPGGYIEIVEHSIHTFSDDGTLPPDSTLAVWGDVMDKIGRKWGKTFNVWKESKSILERAGFVDVVDVRFKWPVNPWPNDPKLKQLGKLNEIRLIENLEAFTMRLLTQAGNMTANEAHVYLAQVRKAVKDQSIHGYLVVSVVYGKKAN</sequence>
<accession>A0ABR3PF88</accession>
<dbReference type="EMBL" id="JBFMKM010000008">
    <property type="protein sequence ID" value="KAL1304796.1"/>
    <property type="molecule type" value="Genomic_DNA"/>
</dbReference>
<dbReference type="CDD" id="cd02440">
    <property type="entry name" value="AdoMet_MTases"/>
    <property type="match status" value="1"/>
</dbReference>
<evidence type="ECO:0000313" key="2">
    <source>
        <dbReference type="Proteomes" id="UP001562354"/>
    </source>
</evidence>
<reference evidence="1 2" key="1">
    <citation type="submission" date="2024-07" db="EMBL/GenBank/DDBJ databases">
        <title>Draft sequence of the Neodothiora populina.</title>
        <authorList>
            <person name="Drown D.D."/>
            <person name="Schuette U.S."/>
            <person name="Buechlein A.B."/>
            <person name="Rusch D.R."/>
            <person name="Winton L.W."/>
            <person name="Adams G.A."/>
        </authorList>
    </citation>
    <scope>NUCLEOTIDE SEQUENCE [LARGE SCALE GENOMIC DNA]</scope>
    <source>
        <strain evidence="1 2">CPC 39397</strain>
    </source>
</reference>
<dbReference type="InterPro" id="IPR029063">
    <property type="entry name" value="SAM-dependent_MTases_sf"/>
</dbReference>